<dbReference type="InterPro" id="IPR045584">
    <property type="entry name" value="Pilin-like"/>
</dbReference>
<dbReference type="Pfam" id="PF07963">
    <property type="entry name" value="N_methyl"/>
    <property type="match status" value="1"/>
</dbReference>
<keyword evidence="4" id="KW-1185">Reference proteome</keyword>
<comment type="caution">
    <text evidence="3">The sequence shown here is derived from an EMBL/GenBank/DDBJ whole genome shotgun (WGS) entry which is preliminary data.</text>
</comment>
<protein>
    <submittedName>
        <fullName evidence="3">Type IV pilin protein</fullName>
    </submittedName>
</protein>
<dbReference type="NCBIfam" id="TIGR02532">
    <property type="entry name" value="IV_pilin_GFxxxE"/>
    <property type="match status" value="1"/>
</dbReference>
<dbReference type="InterPro" id="IPR012902">
    <property type="entry name" value="N_methyl_site"/>
</dbReference>
<gene>
    <name evidence="3" type="ORF">DZC73_05045</name>
</gene>
<dbReference type="InterPro" id="IPR031982">
    <property type="entry name" value="PilE-like"/>
</dbReference>
<reference evidence="3 4" key="2">
    <citation type="submission" date="2018-12" db="EMBL/GenBank/DDBJ databases">
        <title>Rhizobacter gummiphilus sp. nov., a rubber-degrading bacterium isolated from the soil of a botanical garden in Japan.</title>
        <authorList>
            <person name="Shunsuke S.S."/>
        </authorList>
    </citation>
    <scope>NUCLEOTIDE SEQUENCE [LARGE SCALE GENOMIC DNA]</scope>
    <source>
        <strain evidence="3 4">S-16</strain>
    </source>
</reference>
<name>A0A3N7J7X6_9BURK</name>
<evidence type="ECO:0000256" key="2">
    <source>
        <dbReference type="SAM" id="Phobius"/>
    </source>
</evidence>
<dbReference type="EMBL" id="QUSW01000001">
    <property type="protein sequence ID" value="RQP26862.1"/>
    <property type="molecule type" value="Genomic_DNA"/>
</dbReference>
<organism evidence="3 4">
    <name type="scientific">Piscinibacter terrae</name>
    <dbReference type="NCBI Taxonomy" id="2496871"/>
    <lineage>
        <taxon>Bacteria</taxon>
        <taxon>Pseudomonadati</taxon>
        <taxon>Pseudomonadota</taxon>
        <taxon>Betaproteobacteria</taxon>
        <taxon>Burkholderiales</taxon>
        <taxon>Sphaerotilaceae</taxon>
        <taxon>Piscinibacter</taxon>
    </lineage>
</organism>
<dbReference type="Proteomes" id="UP000267464">
    <property type="component" value="Unassembled WGS sequence"/>
</dbReference>
<dbReference type="Gene3D" id="3.30.700.10">
    <property type="entry name" value="Glycoprotein, Type 4 Pilin"/>
    <property type="match status" value="1"/>
</dbReference>
<keyword evidence="2" id="KW-0472">Membrane</keyword>
<accession>A0A3N7J7X6</accession>
<proteinExistence type="predicted"/>
<keyword evidence="2" id="KW-0812">Transmembrane</keyword>
<dbReference type="GO" id="GO:0043683">
    <property type="term" value="P:type IV pilus assembly"/>
    <property type="evidence" value="ECO:0007669"/>
    <property type="project" value="InterPro"/>
</dbReference>
<dbReference type="AlphaFoldDB" id="A0A3N7J7X6"/>
<reference evidence="3 4" key="1">
    <citation type="submission" date="2018-08" db="EMBL/GenBank/DDBJ databases">
        <authorList>
            <person name="Khan S.A."/>
            <person name="Jeon C.O."/>
            <person name="Chun B.H."/>
            <person name="Jeong S.E."/>
        </authorList>
    </citation>
    <scope>NUCLEOTIDE SEQUENCE [LARGE SCALE GENOMIC DNA]</scope>
    <source>
        <strain evidence="3 4">S-16</strain>
    </source>
</reference>
<dbReference type="Pfam" id="PF16732">
    <property type="entry name" value="ComP_DUS"/>
    <property type="match status" value="1"/>
</dbReference>
<keyword evidence="2" id="KW-1133">Transmembrane helix</keyword>
<feature type="transmembrane region" description="Helical" evidence="2">
    <location>
        <begin position="28"/>
        <end position="49"/>
    </location>
</feature>
<dbReference type="OrthoDB" id="8592370at2"/>
<evidence type="ECO:0000256" key="1">
    <source>
        <dbReference type="SAM" id="MobiDB-lite"/>
    </source>
</evidence>
<dbReference type="SUPFAM" id="SSF54523">
    <property type="entry name" value="Pili subunits"/>
    <property type="match status" value="1"/>
</dbReference>
<feature type="region of interest" description="Disordered" evidence="1">
    <location>
        <begin position="1"/>
        <end position="21"/>
    </location>
</feature>
<evidence type="ECO:0000313" key="3">
    <source>
        <dbReference type="EMBL" id="RQP26862.1"/>
    </source>
</evidence>
<sequence length="177" mass="18981">MSKNHLSGATPLGRPVFGRPPKGQRSGGFTLIEMMITVAIIALLARIAYPAYTEYIARSKRAEAQAILMEASQYMERFFAENYRYDQNTAGVAVTDGALFAARFSKSPKSGSGTNYTITLPSASLAANTYVVKATRSGTMATDKCGNFGIDNLGRKSIDSYSSSYATDAAALAACWK</sequence>
<dbReference type="RefSeq" id="WP_124539069.1">
    <property type="nucleotide sequence ID" value="NZ_QUSW01000001.1"/>
</dbReference>
<evidence type="ECO:0000313" key="4">
    <source>
        <dbReference type="Proteomes" id="UP000267464"/>
    </source>
</evidence>